<dbReference type="Proteomes" id="UP000786811">
    <property type="component" value="Unassembled WGS sequence"/>
</dbReference>
<comment type="caution">
    <text evidence="5">The sequence shown here is derived from an EMBL/GenBank/DDBJ whole genome shotgun (WGS) entry which is preliminary data.</text>
</comment>
<evidence type="ECO:0000313" key="6">
    <source>
        <dbReference type="Proteomes" id="UP000786811"/>
    </source>
</evidence>
<feature type="domain" description="CBM21" evidence="4">
    <location>
        <begin position="142"/>
        <end position="255"/>
    </location>
</feature>
<dbReference type="Gene3D" id="2.60.40.2440">
    <property type="entry name" value="Carbohydrate binding type-21 domain"/>
    <property type="match status" value="1"/>
</dbReference>
<evidence type="ECO:0000256" key="2">
    <source>
        <dbReference type="ARBA" id="ARBA00023277"/>
    </source>
</evidence>
<evidence type="ECO:0000256" key="3">
    <source>
        <dbReference type="PIRNR" id="PIRNR038207"/>
    </source>
</evidence>
<dbReference type="GO" id="GO:0000164">
    <property type="term" value="C:protein phosphatase type 1 complex"/>
    <property type="evidence" value="ECO:0007669"/>
    <property type="project" value="TreeGrafter"/>
</dbReference>
<protein>
    <recommendedName>
        <fullName evidence="3">Protein phosphatase 1 regulatory subunit</fullName>
    </recommendedName>
</protein>
<keyword evidence="1 3" id="KW-0321">Glycogen metabolism</keyword>
<dbReference type="PROSITE" id="PS51159">
    <property type="entry name" value="CBM21"/>
    <property type="match status" value="1"/>
</dbReference>
<dbReference type="InterPro" id="IPR005036">
    <property type="entry name" value="CBM21_dom"/>
</dbReference>
<sequence length="322" mass="36746">MCSIAMPAELILGHSPPVYGHHHFLYNPLMVTASPGNGIRPCITSTIDQLSGLTINHFNKQPKNDSEDIRKGNDKQKKRVVFADDRGRPLTQVRVMSEPSNMPPSFYPTGYLSKAIRDQAEATTNPWIAHFQQPASDYLAFRQKLDQNSVCLENVIIREAEECLDGTIKVKNVAYDKEVLVRTSRDNWKSHEDVYCTFVQQMGANAIQPKFILYDTFKFRVTLPANADKIEFCVCYRVNGQEFWDNNDEKNYVVKKRPECRRYSLFSQMDAKIPSNVLNTVEVNNGDNTIGSGKPSEAVRANILTWSEFASWQHLNNDAPYW</sequence>
<accession>A0A8J2ECQ7</accession>
<dbReference type="GO" id="GO:2001069">
    <property type="term" value="F:glycogen binding"/>
    <property type="evidence" value="ECO:0007669"/>
    <property type="project" value="TreeGrafter"/>
</dbReference>
<dbReference type="GO" id="GO:0008157">
    <property type="term" value="F:protein phosphatase 1 binding"/>
    <property type="evidence" value="ECO:0007669"/>
    <property type="project" value="TreeGrafter"/>
</dbReference>
<dbReference type="InterPro" id="IPR050782">
    <property type="entry name" value="PP1_regulatory_subunit_3"/>
</dbReference>
<dbReference type="PIRSF" id="PIRSF038207">
    <property type="entry name" value="PP1_GT_animal"/>
    <property type="match status" value="1"/>
</dbReference>
<dbReference type="PANTHER" id="PTHR12307:SF48">
    <property type="entry name" value="PROTEIN PHOSPHATASE 1 REGULATORY SUBUNIT"/>
    <property type="match status" value="1"/>
</dbReference>
<keyword evidence="2 3" id="KW-0119">Carbohydrate metabolism</keyword>
<dbReference type="GO" id="GO:0005979">
    <property type="term" value="P:regulation of glycogen biosynthetic process"/>
    <property type="evidence" value="ECO:0007669"/>
    <property type="project" value="TreeGrafter"/>
</dbReference>
<evidence type="ECO:0000259" key="4">
    <source>
        <dbReference type="PROSITE" id="PS51159"/>
    </source>
</evidence>
<dbReference type="AlphaFoldDB" id="A0A8J2ECQ7"/>
<dbReference type="Pfam" id="PF03370">
    <property type="entry name" value="CBM_21"/>
    <property type="match status" value="1"/>
</dbReference>
<dbReference type="OrthoDB" id="1881at2759"/>
<proteinExistence type="predicted"/>
<name>A0A8J2ECQ7_COTCN</name>
<reference evidence="5" key="1">
    <citation type="submission" date="2021-04" db="EMBL/GenBank/DDBJ databases">
        <authorList>
            <person name="Chebbi M.A.C M."/>
        </authorList>
    </citation>
    <scope>NUCLEOTIDE SEQUENCE</scope>
</reference>
<organism evidence="5 6">
    <name type="scientific">Cotesia congregata</name>
    <name type="common">Parasitoid wasp</name>
    <name type="synonym">Apanteles congregatus</name>
    <dbReference type="NCBI Taxonomy" id="51543"/>
    <lineage>
        <taxon>Eukaryota</taxon>
        <taxon>Metazoa</taxon>
        <taxon>Ecdysozoa</taxon>
        <taxon>Arthropoda</taxon>
        <taxon>Hexapoda</taxon>
        <taxon>Insecta</taxon>
        <taxon>Pterygota</taxon>
        <taxon>Neoptera</taxon>
        <taxon>Endopterygota</taxon>
        <taxon>Hymenoptera</taxon>
        <taxon>Apocrita</taxon>
        <taxon>Ichneumonoidea</taxon>
        <taxon>Braconidae</taxon>
        <taxon>Microgastrinae</taxon>
        <taxon>Cotesia</taxon>
    </lineage>
</organism>
<dbReference type="EMBL" id="CAJNRD030001116">
    <property type="protein sequence ID" value="CAG5074945.1"/>
    <property type="molecule type" value="Genomic_DNA"/>
</dbReference>
<evidence type="ECO:0000256" key="1">
    <source>
        <dbReference type="ARBA" id="ARBA00022600"/>
    </source>
</evidence>
<dbReference type="InterPro" id="IPR017434">
    <property type="entry name" value="Pase-1_reg-su_3B/C/D_met"/>
</dbReference>
<evidence type="ECO:0000313" key="5">
    <source>
        <dbReference type="EMBL" id="CAG5074945.1"/>
    </source>
</evidence>
<dbReference type="PANTHER" id="PTHR12307">
    <property type="entry name" value="PROTEIN PHOSPHATASE 1 REGULATORY SUBUNIT"/>
    <property type="match status" value="1"/>
</dbReference>
<dbReference type="GO" id="GO:0005977">
    <property type="term" value="P:glycogen metabolic process"/>
    <property type="evidence" value="ECO:0007669"/>
    <property type="project" value="UniProtKB-KW"/>
</dbReference>
<keyword evidence="6" id="KW-1185">Reference proteome</keyword>
<gene>
    <name evidence="5" type="ORF">HICCMSTLAB_LOCUS1156</name>
</gene>
<dbReference type="InterPro" id="IPR038175">
    <property type="entry name" value="CBM21_dom_sf"/>
</dbReference>